<reference evidence="1 2" key="1">
    <citation type="submission" date="2019-04" db="EMBL/GenBank/DDBJ databases">
        <title>Chromosome genome assembly for Takifugu flavidus.</title>
        <authorList>
            <person name="Xiao S."/>
        </authorList>
    </citation>
    <scope>NUCLEOTIDE SEQUENCE [LARGE SCALE GENOMIC DNA]</scope>
    <source>
        <strain evidence="1">HTHZ2018</strain>
        <tissue evidence="1">Muscle</tissue>
    </source>
</reference>
<protein>
    <recommendedName>
        <fullName evidence="3">Integrase catalytic domain-containing protein</fullName>
    </recommendedName>
</protein>
<evidence type="ECO:0000313" key="1">
    <source>
        <dbReference type="EMBL" id="TWW63527.1"/>
    </source>
</evidence>
<gene>
    <name evidence="1" type="ORF">D4764_03G0005350</name>
</gene>
<dbReference type="Proteomes" id="UP000324091">
    <property type="component" value="Chromosome 3"/>
</dbReference>
<name>A0A5C6NDE3_9TELE</name>
<sequence>MRGQQSGCSDDVKEMLLLLLNYFDEKEESILFHGPQFTSRVWKAFCSALGASSQRQANHHHVPVLSYLPGHRVWLSSKDLTLQVESRKLSPHFVGPFVIDHIINPYLVPTCPTRINDLHFTHLTFSPRCAQSSRFSLMYHPSSRNAKPDALSHLFSPDPSRSEPSFILSPFCILGTGSWQEQRRFLEVQRTTPDPFLRNIVSDQGPQFTSRVWKAFCNTLGASSQRQANHHHVPVPSYLPGQRVWLSSKDLTLLTPHFVGPFVIDHIVNPYLVHLNLPPSLKIHPTFLTSCPRSPRAPHSEKRSALHAPHLFTTLCTVIMGRRGQLPPRSPPPTQRRLRFVAPPFSAVPREPSIPKRRSGEAGRVYISCEFFHPVSRSGCIQWMENGVLRDMLNQFVFVHINDIFSETRKEHVQHVRLVLQRLLEDPVYLRSHSVTRIPALFKKPLPPDHQRLLVSSVLW</sequence>
<proteinExistence type="predicted"/>
<dbReference type="AlphaFoldDB" id="A0A5C6NDE3"/>
<dbReference type="EMBL" id="RHFK02000016">
    <property type="protein sequence ID" value="TWW63527.1"/>
    <property type="molecule type" value="Genomic_DNA"/>
</dbReference>
<comment type="caution">
    <text evidence="1">The sequence shown here is derived from an EMBL/GenBank/DDBJ whole genome shotgun (WGS) entry which is preliminary data.</text>
</comment>
<evidence type="ECO:0008006" key="3">
    <source>
        <dbReference type="Google" id="ProtNLM"/>
    </source>
</evidence>
<dbReference type="InterPro" id="IPR043128">
    <property type="entry name" value="Rev_trsase/Diguanyl_cyclase"/>
</dbReference>
<dbReference type="Gene3D" id="3.30.70.270">
    <property type="match status" value="1"/>
</dbReference>
<accession>A0A5C6NDE3</accession>
<evidence type="ECO:0000313" key="2">
    <source>
        <dbReference type="Proteomes" id="UP000324091"/>
    </source>
</evidence>
<dbReference type="InterPro" id="IPR043502">
    <property type="entry name" value="DNA/RNA_pol_sf"/>
</dbReference>
<keyword evidence="2" id="KW-1185">Reference proteome</keyword>
<dbReference type="SUPFAM" id="SSF56672">
    <property type="entry name" value="DNA/RNA polymerases"/>
    <property type="match status" value="1"/>
</dbReference>
<organism evidence="1 2">
    <name type="scientific">Takifugu flavidus</name>
    <name type="common">sansaifugu</name>
    <dbReference type="NCBI Taxonomy" id="433684"/>
    <lineage>
        <taxon>Eukaryota</taxon>
        <taxon>Metazoa</taxon>
        <taxon>Chordata</taxon>
        <taxon>Craniata</taxon>
        <taxon>Vertebrata</taxon>
        <taxon>Euteleostomi</taxon>
        <taxon>Actinopterygii</taxon>
        <taxon>Neopterygii</taxon>
        <taxon>Teleostei</taxon>
        <taxon>Neoteleostei</taxon>
        <taxon>Acanthomorphata</taxon>
        <taxon>Eupercaria</taxon>
        <taxon>Tetraodontiformes</taxon>
        <taxon>Tetradontoidea</taxon>
        <taxon>Tetraodontidae</taxon>
        <taxon>Takifugu</taxon>
    </lineage>
</organism>